<dbReference type="InterPro" id="IPR001980">
    <property type="entry name" value="PPAT"/>
</dbReference>
<dbReference type="EMBL" id="JACHID010000010">
    <property type="protein sequence ID" value="MBB5022323.1"/>
    <property type="molecule type" value="Genomic_DNA"/>
</dbReference>
<feature type="binding site" evidence="9">
    <location>
        <position position="73"/>
    </location>
    <ligand>
        <name>substrate</name>
    </ligand>
</feature>
<dbReference type="GO" id="GO:0005737">
    <property type="term" value="C:cytoplasm"/>
    <property type="evidence" value="ECO:0007669"/>
    <property type="project" value="UniProtKB-SubCell"/>
</dbReference>
<keyword evidence="2 9" id="KW-0808">Transferase</keyword>
<dbReference type="GO" id="GO:0004595">
    <property type="term" value="F:pantetheine-phosphate adenylyltransferase activity"/>
    <property type="evidence" value="ECO:0007669"/>
    <property type="project" value="UniProtKB-UniRule"/>
</dbReference>
<feature type="binding site" evidence="9">
    <location>
        <begin position="123"/>
        <end position="129"/>
    </location>
    <ligand>
        <name>ATP</name>
        <dbReference type="ChEBI" id="CHEBI:30616"/>
    </ligand>
</feature>
<keyword evidence="6 9" id="KW-0460">Magnesium</keyword>
<dbReference type="InterPro" id="IPR004821">
    <property type="entry name" value="Cyt_trans-like"/>
</dbReference>
<comment type="cofactor">
    <cofactor evidence="9">
        <name>Mg(2+)</name>
        <dbReference type="ChEBI" id="CHEBI:18420"/>
    </cofactor>
</comment>
<gene>
    <name evidence="9" type="primary">coaD</name>
    <name evidence="11" type="ORF">HNR37_001658</name>
</gene>
<feature type="binding site" evidence="9">
    <location>
        <position position="87"/>
    </location>
    <ligand>
        <name>substrate</name>
    </ligand>
</feature>
<evidence type="ECO:0000256" key="2">
    <source>
        <dbReference type="ARBA" id="ARBA00022679"/>
    </source>
</evidence>
<dbReference type="GO" id="GO:0005524">
    <property type="term" value="F:ATP binding"/>
    <property type="evidence" value="ECO:0007669"/>
    <property type="project" value="UniProtKB-KW"/>
</dbReference>
<evidence type="ECO:0000256" key="4">
    <source>
        <dbReference type="ARBA" id="ARBA00022741"/>
    </source>
</evidence>
<dbReference type="Gene3D" id="3.40.50.620">
    <property type="entry name" value="HUPs"/>
    <property type="match status" value="1"/>
</dbReference>
<dbReference type="AlphaFoldDB" id="A0A7W8DHI5"/>
<name>A0A7W8DHI5_9BACT</name>
<dbReference type="NCBIfam" id="TIGR00125">
    <property type="entry name" value="cyt_tran_rel"/>
    <property type="match status" value="1"/>
</dbReference>
<organism evidence="11 12">
    <name type="scientific">Desulfurispira natronophila</name>
    <dbReference type="NCBI Taxonomy" id="682562"/>
    <lineage>
        <taxon>Bacteria</taxon>
        <taxon>Pseudomonadati</taxon>
        <taxon>Chrysiogenota</taxon>
        <taxon>Chrysiogenia</taxon>
        <taxon>Chrysiogenales</taxon>
        <taxon>Chrysiogenaceae</taxon>
        <taxon>Desulfurispira</taxon>
    </lineage>
</organism>
<dbReference type="EC" id="2.7.7.3" evidence="9"/>
<protein>
    <recommendedName>
        <fullName evidence="9">Phosphopantetheine adenylyltransferase</fullName>
        <ecNumber evidence="9">2.7.7.3</ecNumber>
    </recommendedName>
    <alternativeName>
        <fullName evidence="9">Dephospho-CoA pyrophosphorylase</fullName>
    </alternativeName>
    <alternativeName>
        <fullName evidence="9">Pantetheine-phosphate adenylyltransferase</fullName>
        <shortName evidence="9">PPAT</shortName>
    </alternativeName>
</protein>
<feature type="binding site" evidence="9">
    <location>
        <position position="9"/>
    </location>
    <ligand>
        <name>substrate</name>
    </ligand>
</feature>
<keyword evidence="1 9" id="KW-0963">Cytoplasm</keyword>
<reference evidence="11 12" key="1">
    <citation type="submission" date="2020-08" db="EMBL/GenBank/DDBJ databases">
        <title>Genomic Encyclopedia of Type Strains, Phase IV (KMG-IV): sequencing the most valuable type-strain genomes for metagenomic binning, comparative biology and taxonomic classification.</title>
        <authorList>
            <person name="Goeker M."/>
        </authorList>
    </citation>
    <scope>NUCLEOTIDE SEQUENCE [LARGE SCALE GENOMIC DNA]</scope>
    <source>
        <strain evidence="11 12">DSM 22071</strain>
    </source>
</reference>
<dbReference type="CDD" id="cd02163">
    <property type="entry name" value="PPAT"/>
    <property type="match status" value="1"/>
</dbReference>
<proteinExistence type="inferred from homology"/>
<feature type="binding site" evidence="9">
    <location>
        <begin position="88"/>
        <end position="90"/>
    </location>
    <ligand>
        <name>ATP</name>
        <dbReference type="ChEBI" id="CHEBI:30616"/>
    </ligand>
</feature>
<dbReference type="InterPro" id="IPR014729">
    <property type="entry name" value="Rossmann-like_a/b/a_fold"/>
</dbReference>
<evidence type="ECO:0000256" key="1">
    <source>
        <dbReference type="ARBA" id="ARBA00022490"/>
    </source>
</evidence>
<comment type="function">
    <text evidence="9">Reversibly transfers an adenylyl group from ATP to 4'-phosphopantetheine, yielding dephospho-CoA (dPCoA) and pyrophosphate.</text>
</comment>
<feature type="domain" description="Cytidyltransferase-like" evidence="10">
    <location>
        <begin position="6"/>
        <end position="133"/>
    </location>
</feature>
<evidence type="ECO:0000256" key="5">
    <source>
        <dbReference type="ARBA" id="ARBA00022840"/>
    </source>
</evidence>
<evidence type="ECO:0000313" key="11">
    <source>
        <dbReference type="EMBL" id="MBB5022323.1"/>
    </source>
</evidence>
<keyword evidence="3 9" id="KW-0548">Nucleotidyltransferase</keyword>
<evidence type="ECO:0000259" key="10">
    <source>
        <dbReference type="Pfam" id="PF01467"/>
    </source>
</evidence>
<dbReference type="HAMAP" id="MF_00151">
    <property type="entry name" value="PPAT_bact"/>
    <property type="match status" value="1"/>
</dbReference>
<dbReference type="PRINTS" id="PR01020">
    <property type="entry name" value="LPSBIOSNTHSS"/>
</dbReference>
<keyword evidence="5 9" id="KW-0067">ATP-binding</keyword>
<dbReference type="NCBIfam" id="TIGR01510">
    <property type="entry name" value="coaD_prev_kdtB"/>
    <property type="match status" value="1"/>
</dbReference>
<comment type="subunit">
    <text evidence="9">Homohexamer.</text>
</comment>
<dbReference type="PANTHER" id="PTHR21342:SF1">
    <property type="entry name" value="PHOSPHOPANTETHEINE ADENYLYLTRANSFERASE"/>
    <property type="match status" value="1"/>
</dbReference>
<keyword evidence="12" id="KW-1185">Reference proteome</keyword>
<sequence>MKEAAYPGTFDPITNGHLDIIERSLKIFDKLTVLVAQSQRKQPFIPFEERVKLIQKSTAHLPNVKVEGFSNLLIDCLHERGIRHVIRGLRAVSDFEYELQLALMNRQLSPEMETIFLMPRQKYIFLSSNMVREIGTLGGCFQDFVPQEVHDDIKLYLQPGT</sequence>
<accession>A0A7W8DHI5</accession>
<comment type="catalytic activity">
    <reaction evidence="8 9">
        <text>(R)-4'-phosphopantetheine + ATP + H(+) = 3'-dephospho-CoA + diphosphate</text>
        <dbReference type="Rhea" id="RHEA:19801"/>
        <dbReference type="ChEBI" id="CHEBI:15378"/>
        <dbReference type="ChEBI" id="CHEBI:30616"/>
        <dbReference type="ChEBI" id="CHEBI:33019"/>
        <dbReference type="ChEBI" id="CHEBI:57328"/>
        <dbReference type="ChEBI" id="CHEBI:61723"/>
        <dbReference type="EC" id="2.7.7.3"/>
    </reaction>
</comment>
<evidence type="ECO:0000256" key="6">
    <source>
        <dbReference type="ARBA" id="ARBA00022842"/>
    </source>
</evidence>
<dbReference type="GO" id="GO:0015937">
    <property type="term" value="P:coenzyme A biosynthetic process"/>
    <property type="evidence" value="ECO:0007669"/>
    <property type="project" value="UniProtKB-UniRule"/>
</dbReference>
<feature type="binding site" evidence="9">
    <location>
        <position position="17"/>
    </location>
    <ligand>
        <name>ATP</name>
        <dbReference type="ChEBI" id="CHEBI:30616"/>
    </ligand>
</feature>
<comment type="pathway">
    <text evidence="9">Cofactor biosynthesis; coenzyme A biosynthesis; CoA from (R)-pantothenate: step 4/5.</text>
</comment>
<evidence type="ECO:0000256" key="3">
    <source>
        <dbReference type="ARBA" id="ARBA00022695"/>
    </source>
</evidence>
<feature type="site" description="Transition state stabilizer" evidence="9">
    <location>
        <position position="17"/>
    </location>
</feature>
<evidence type="ECO:0000313" key="12">
    <source>
        <dbReference type="Proteomes" id="UP000528322"/>
    </source>
</evidence>
<keyword evidence="4 9" id="KW-0547">Nucleotide-binding</keyword>
<comment type="subcellular location">
    <subcellularLocation>
        <location evidence="9">Cytoplasm</location>
    </subcellularLocation>
</comment>
<dbReference type="RefSeq" id="WP_183732645.1">
    <property type="nucleotide sequence ID" value="NZ_JACHID010000010.1"/>
</dbReference>
<comment type="caution">
    <text evidence="11">The sequence shown here is derived from an EMBL/GenBank/DDBJ whole genome shotgun (WGS) entry which is preliminary data.</text>
</comment>
<evidence type="ECO:0000256" key="8">
    <source>
        <dbReference type="ARBA" id="ARBA00029346"/>
    </source>
</evidence>
<dbReference type="UniPathway" id="UPA00241">
    <property type="reaction ID" value="UER00355"/>
</dbReference>
<evidence type="ECO:0000256" key="7">
    <source>
        <dbReference type="ARBA" id="ARBA00022993"/>
    </source>
</evidence>
<feature type="binding site" evidence="9">
    <location>
        <position position="98"/>
    </location>
    <ligand>
        <name>ATP</name>
        <dbReference type="ChEBI" id="CHEBI:30616"/>
    </ligand>
</feature>
<feature type="binding site" evidence="9">
    <location>
        <position position="41"/>
    </location>
    <ligand>
        <name>substrate</name>
    </ligand>
</feature>
<feature type="binding site" evidence="9">
    <location>
        <begin position="9"/>
        <end position="10"/>
    </location>
    <ligand>
        <name>ATP</name>
        <dbReference type="ChEBI" id="CHEBI:30616"/>
    </ligand>
</feature>
<keyword evidence="7 9" id="KW-0173">Coenzyme A biosynthesis</keyword>
<dbReference type="SUPFAM" id="SSF52374">
    <property type="entry name" value="Nucleotidylyl transferase"/>
    <property type="match status" value="1"/>
</dbReference>
<evidence type="ECO:0000256" key="9">
    <source>
        <dbReference type="HAMAP-Rule" id="MF_00151"/>
    </source>
</evidence>
<dbReference type="PANTHER" id="PTHR21342">
    <property type="entry name" value="PHOSPHOPANTETHEINE ADENYLYLTRANSFERASE"/>
    <property type="match status" value="1"/>
</dbReference>
<comment type="similarity">
    <text evidence="9">Belongs to the bacterial CoaD family.</text>
</comment>
<dbReference type="Proteomes" id="UP000528322">
    <property type="component" value="Unassembled WGS sequence"/>
</dbReference>
<dbReference type="Pfam" id="PF01467">
    <property type="entry name" value="CTP_transf_like"/>
    <property type="match status" value="1"/>
</dbReference>